<proteinExistence type="predicted"/>
<evidence type="ECO:0000313" key="2">
    <source>
        <dbReference type="EMBL" id="OLP91646.1"/>
    </source>
</evidence>
<dbReference type="Proteomes" id="UP000186817">
    <property type="component" value="Unassembled WGS sequence"/>
</dbReference>
<comment type="caution">
    <text evidence="2">The sequence shown here is derived from an EMBL/GenBank/DDBJ whole genome shotgun (WGS) entry which is preliminary data.</text>
</comment>
<organism evidence="2 3">
    <name type="scientific">Symbiodinium microadriaticum</name>
    <name type="common">Dinoflagellate</name>
    <name type="synonym">Zooxanthella microadriatica</name>
    <dbReference type="NCBI Taxonomy" id="2951"/>
    <lineage>
        <taxon>Eukaryota</taxon>
        <taxon>Sar</taxon>
        <taxon>Alveolata</taxon>
        <taxon>Dinophyceae</taxon>
        <taxon>Suessiales</taxon>
        <taxon>Symbiodiniaceae</taxon>
        <taxon>Symbiodinium</taxon>
    </lineage>
</organism>
<evidence type="ECO:0000313" key="3">
    <source>
        <dbReference type="Proteomes" id="UP000186817"/>
    </source>
</evidence>
<dbReference type="AlphaFoldDB" id="A0A1Q9D911"/>
<sequence length="519" mass="55789">MLISRKTMCDFSAINFTVTYCEGSHLTSELALPHVQAQADGADCSASEILRVPTGRASLVPPRLSFPAVGWISRSGRGATGGRPLPGLVPARVGEDLVQLRLRAAAPAKRKSVERGISALGSDCEEPGPSCDPGEASPAAPARRQRQEEPEAAQQEARLRKAVACEMREQGSAGAALEWPHLRRCAALARYYFPRSNSSSDAANARMAATAGIQSTRRPRPRWRRDAPIAHSRARVVRFAPLAAGNGLDGRAKASVSTRLRFAGPRDSAIAPLSPPPCVPSAAAFIVAGKRVCRLWSRIAPGMRGYARVCASMRGYARACAGMRDYARVCASMHEHAPAPLPDTARVPLPRTVVRVSGDLEELVECLGACAQPALVLRRERQAAEDIPDHKGTHTAIPRSQRDESTKALGGQEEVVGVVKHQTQVGQQQLLAGGMISKDIIEDLVRAEWRLASGDGGGDREGPGERLQRVDLLSGTQLGLRQAADQHAARGWPRWRRGVQQARYAALAEWHKDAIAGIQ</sequence>
<feature type="region of interest" description="Disordered" evidence="1">
    <location>
        <begin position="120"/>
        <end position="156"/>
    </location>
</feature>
<protein>
    <submittedName>
        <fullName evidence="2">Uncharacterized protein</fullName>
    </submittedName>
</protein>
<reference evidence="2 3" key="1">
    <citation type="submission" date="2016-02" db="EMBL/GenBank/DDBJ databases">
        <title>Genome analysis of coral dinoflagellate symbionts highlights evolutionary adaptations to a symbiotic lifestyle.</title>
        <authorList>
            <person name="Aranda M."/>
            <person name="Li Y."/>
            <person name="Liew Y.J."/>
            <person name="Baumgarten S."/>
            <person name="Simakov O."/>
            <person name="Wilson M."/>
            <person name="Piel J."/>
            <person name="Ashoor H."/>
            <person name="Bougouffa S."/>
            <person name="Bajic V.B."/>
            <person name="Ryu T."/>
            <person name="Ravasi T."/>
            <person name="Bayer T."/>
            <person name="Micklem G."/>
            <person name="Kim H."/>
            <person name="Bhak J."/>
            <person name="Lajeunesse T.C."/>
            <person name="Voolstra C.R."/>
        </authorList>
    </citation>
    <scope>NUCLEOTIDE SEQUENCE [LARGE SCALE GENOMIC DNA]</scope>
    <source>
        <strain evidence="2 3">CCMP2467</strain>
    </source>
</reference>
<evidence type="ECO:0000256" key="1">
    <source>
        <dbReference type="SAM" id="MobiDB-lite"/>
    </source>
</evidence>
<dbReference type="EMBL" id="LSRX01000655">
    <property type="protein sequence ID" value="OLP91646.1"/>
    <property type="molecule type" value="Genomic_DNA"/>
</dbReference>
<keyword evidence="3" id="KW-1185">Reference proteome</keyword>
<accession>A0A1Q9D911</accession>
<gene>
    <name evidence="2" type="ORF">AK812_SmicGene26630</name>
</gene>
<name>A0A1Q9D911_SYMMI</name>